<name>A0ABV9NCK3_9PROT</name>
<dbReference type="Proteomes" id="UP001596024">
    <property type="component" value="Unassembled WGS sequence"/>
</dbReference>
<evidence type="ECO:0000313" key="1">
    <source>
        <dbReference type="EMBL" id="MFC4724408.1"/>
    </source>
</evidence>
<accession>A0ABV9NCK3</accession>
<evidence type="ECO:0008006" key="3">
    <source>
        <dbReference type="Google" id="ProtNLM"/>
    </source>
</evidence>
<organism evidence="1 2">
    <name type="scientific">Glycocaulis abyssi</name>
    <dbReference type="NCBI Taxonomy" id="1433403"/>
    <lineage>
        <taxon>Bacteria</taxon>
        <taxon>Pseudomonadati</taxon>
        <taxon>Pseudomonadota</taxon>
        <taxon>Alphaproteobacteria</taxon>
        <taxon>Maricaulales</taxon>
        <taxon>Maricaulaceae</taxon>
        <taxon>Glycocaulis</taxon>
    </lineage>
</organism>
<sequence length="159" mass="16994">MNEFEFSVIASGLDPSDDETIDRFFKAGCDDATVAFARGVFILSFIREAASLQEAIDSAVANVCEAGAEVERVEPDCLVSLSDIAERAGLTRAATSLYSQGKRGSGFPKPVARVTTNSPLYDWPEVASWLSKHAGLDAAVVEEAVIIKSINDRIEHAAA</sequence>
<proteinExistence type="predicted"/>
<comment type="caution">
    <text evidence="1">The sequence shown here is derived from an EMBL/GenBank/DDBJ whole genome shotgun (WGS) entry which is preliminary data.</text>
</comment>
<reference evidence="2" key="1">
    <citation type="journal article" date="2019" name="Int. J. Syst. Evol. Microbiol.">
        <title>The Global Catalogue of Microorganisms (GCM) 10K type strain sequencing project: providing services to taxonomists for standard genome sequencing and annotation.</title>
        <authorList>
            <consortium name="The Broad Institute Genomics Platform"/>
            <consortium name="The Broad Institute Genome Sequencing Center for Infectious Disease"/>
            <person name="Wu L."/>
            <person name="Ma J."/>
        </authorList>
    </citation>
    <scope>NUCLEOTIDE SEQUENCE [LARGE SCALE GENOMIC DNA]</scope>
    <source>
        <strain evidence="2">CCUG 62981</strain>
    </source>
</reference>
<evidence type="ECO:0000313" key="2">
    <source>
        <dbReference type="Proteomes" id="UP001596024"/>
    </source>
</evidence>
<keyword evidence="2" id="KW-1185">Reference proteome</keyword>
<gene>
    <name evidence="1" type="ORF">ACFPB0_03795</name>
</gene>
<protein>
    <recommendedName>
        <fullName evidence="3">DNA-binding protein</fullName>
    </recommendedName>
</protein>
<dbReference type="EMBL" id="JBHSGQ010000001">
    <property type="protein sequence ID" value="MFC4724408.1"/>
    <property type="molecule type" value="Genomic_DNA"/>
</dbReference>
<dbReference type="RefSeq" id="WP_371392141.1">
    <property type="nucleotide sequence ID" value="NZ_CP163421.1"/>
</dbReference>